<feature type="transmembrane region" description="Helical" evidence="1">
    <location>
        <begin position="99"/>
        <end position="118"/>
    </location>
</feature>
<feature type="transmembrane region" description="Helical" evidence="1">
    <location>
        <begin position="34"/>
        <end position="52"/>
    </location>
</feature>
<keyword evidence="1" id="KW-1133">Transmembrane helix</keyword>
<comment type="caution">
    <text evidence="2">The sequence shown here is derived from an EMBL/GenBank/DDBJ whole genome shotgun (WGS) entry which is preliminary data.</text>
</comment>
<evidence type="ECO:0000313" key="2">
    <source>
        <dbReference type="EMBL" id="CAJ1945280.1"/>
    </source>
</evidence>
<keyword evidence="3" id="KW-1185">Reference proteome</keyword>
<dbReference type="EMBL" id="CAKOGP040001335">
    <property type="protein sequence ID" value="CAJ1945280.1"/>
    <property type="molecule type" value="Genomic_DNA"/>
</dbReference>
<dbReference type="AlphaFoldDB" id="A0AAD2FMA8"/>
<gene>
    <name evidence="2" type="ORF">CYCCA115_LOCUS9424</name>
</gene>
<sequence>MGRSSSKDEYVAETSPKQGHVIFFLCDSRRAVQFLDTFAIIFYLICIAFYGWQTASDFGGDFNGVDSITDAHWIVIAFLLVGLLCAILGLAGARRYNQCFSFTAALWYGLSFVLNFFTMNIPNAILMFVLAYPHIVFYYEVKEGTMSAENYQNEVYSICCGV</sequence>
<reference evidence="2" key="1">
    <citation type="submission" date="2023-08" db="EMBL/GenBank/DDBJ databases">
        <authorList>
            <person name="Audoor S."/>
            <person name="Bilcke G."/>
        </authorList>
    </citation>
    <scope>NUCLEOTIDE SEQUENCE</scope>
</reference>
<dbReference type="Proteomes" id="UP001295423">
    <property type="component" value="Unassembled WGS sequence"/>
</dbReference>
<keyword evidence="1" id="KW-0812">Transmembrane</keyword>
<evidence type="ECO:0000256" key="1">
    <source>
        <dbReference type="SAM" id="Phobius"/>
    </source>
</evidence>
<accession>A0AAD2FMA8</accession>
<organism evidence="2 3">
    <name type="scientific">Cylindrotheca closterium</name>
    <dbReference type="NCBI Taxonomy" id="2856"/>
    <lineage>
        <taxon>Eukaryota</taxon>
        <taxon>Sar</taxon>
        <taxon>Stramenopiles</taxon>
        <taxon>Ochrophyta</taxon>
        <taxon>Bacillariophyta</taxon>
        <taxon>Bacillariophyceae</taxon>
        <taxon>Bacillariophycidae</taxon>
        <taxon>Bacillariales</taxon>
        <taxon>Bacillariaceae</taxon>
        <taxon>Cylindrotheca</taxon>
    </lineage>
</organism>
<feature type="transmembrane region" description="Helical" evidence="1">
    <location>
        <begin position="72"/>
        <end position="92"/>
    </location>
</feature>
<protein>
    <submittedName>
        <fullName evidence="2">Uncharacterized protein</fullName>
    </submittedName>
</protein>
<proteinExistence type="predicted"/>
<keyword evidence="1" id="KW-0472">Membrane</keyword>
<evidence type="ECO:0000313" key="3">
    <source>
        <dbReference type="Proteomes" id="UP001295423"/>
    </source>
</evidence>
<name>A0AAD2FMA8_9STRA</name>